<dbReference type="CDD" id="cd08054">
    <property type="entry name" value="gp6"/>
    <property type="match status" value="1"/>
</dbReference>
<dbReference type="InterPro" id="IPR006450">
    <property type="entry name" value="Phage_HK97_gp6-like"/>
</dbReference>
<organism evidence="1 2">
    <name type="scientific">Staphylococcus nepalensis</name>
    <dbReference type="NCBI Taxonomy" id="214473"/>
    <lineage>
        <taxon>Bacteria</taxon>
        <taxon>Bacillati</taxon>
        <taxon>Bacillota</taxon>
        <taxon>Bacilli</taxon>
        <taxon>Bacillales</taxon>
        <taxon>Staphylococcaceae</taxon>
        <taxon>Staphylococcus</taxon>
    </lineage>
</organism>
<keyword evidence="2" id="KW-1185">Reference proteome</keyword>
<gene>
    <name evidence="1" type="ORF">J3T88_13090</name>
</gene>
<dbReference type="NCBIfam" id="TIGR01560">
    <property type="entry name" value="put_DNA_pack"/>
    <property type="match status" value="1"/>
</dbReference>
<protein>
    <submittedName>
        <fullName evidence="1">Phage gp6-like head-tail connector protein</fullName>
    </submittedName>
</protein>
<comment type="caution">
    <text evidence="1">The sequence shown here is derived from an EMBL/GenBank/DDBJ whole genome shotgun (WGS) entry which is preliminary data.</text>
</comment>
<reference evidence="1 2" key="1">
    <citation type="submission" date="2021-03" db="EMBL/GenBank/DDBJ databases">
        <title>Staphylococci and Mammaliicocci in bats.</title>
        <authorList>
            <person name="Fountain K."/>
        </authorList>
    </citation>
    <scope>NUCLEOTIDE SEQUENCE [LARGE SCALE GENOMIC DNA]</scope>
    <source>
        <strain evidence="1 2">18_1_E_SW</strain>
    </source>
</reference>
<evidence type="ECO:0000313" key="1">
    <source>
        <dbReference type="EMBL" id="MBO1228229.1"/>
    </source>
</evidence>
<dbReference type="EMBL" id="JAFNLT010000013">
    <property type="protein sequence ID" value="MBO1228229.1"/>
    <property type="molecule type" value="Genomic_DNA"/>
</dbReference>
<name>A0ABS3L3V3_9STAP</name>
<accession>A0ABS3L3V3</accession>
<proteinExistence type="predicted"/>
<sequence length="103" mass="11895">MRVDLDFDLDDNYIMGVLLPDAINEVKGAVSTNKEDNPFFEDNSTFNLLVLNIMRHHYENPSTTSQFQKFEIPASSLSLIQRLRGDLTVWRLENLNTESESMK</sequence>
<evidence type="ECO:0000313" key="2">
    <source>
        <dbReference type="Proteomes" id="UP000664081"/>
    </source>
</evidence>
<dbReference type="Proteomes" id="UP000664081">
    <property type="component" value="Unassembled WGS sequence"/>
</dbReference>